<accession>A0A1I2X274</accession>
<proteinExistence type="predicted"/>
<keyword evidence="3" id="KW-1185">Reference proteome</keyword>
<feature type="compositionally biased region" description="Basic and acidic residues" evidence="1">
    <location>
        <begin position="70"/>
        <end position="84"/>
    </location>
</feature>
<dbReference type="RefSeq" id="WP_091974931.1">
    <property type="nucleotide sequence ID" value="NZ_FOPM01000031.1"/>
</dbReference>
<feature type="region of interest" description="Disordered" evidence="1">
    <location>
        <begin position="70"/>
        <end position="90"/>
    </location>
</feature>
<dbReference type="Proteomes" id="UP000199229">
    <property type="component" value="Unassembled WGS sequence"/>
</dbReference>
<evidence type="ECO:0000256" key="1">
    <source>
        <dbReference type="SAM" id="MobiDB-lite"/>
    </source>
</evidence>
<protein>
    <submittedName>
        <fullName evidence="2">Uncharacterized protein</fullName>
    </submittedName>
</protein>
<feature type="region of interest" description="Disordered" evidence="1">
    <location>
        <begin position="159"/>
        <end position="209"/>
    </location>
</feature>
<gene>
    <name evidence="2" type="ORF">SAMN05192565_13111</name>
</gene>
<sequence>MIRPTLHPLTMRPISLGLLGISATAALVAGLWPLDLTAPAPPAATIPPLDLTRLATLDTGAAVTRPLFDPERRDWTGRGDRDSLTAEAPPPTLLSVKGILVDSSARRALVSDGTTPPAWLAPGEGRGAWRIVAIEPGEVVVADSQRRYTLAFLGSPVALQPVPRHPPKVEPPPKAEPPPQAAPAPPQAAPVPRDPPAAIRRIPITASEG</sequence>
<dbReference type="AlphaFoldDB" id="A0A1I2X274"/>
<evidence type="ECO:0000313" key="2">
    <source>
        <dbReference type="EMBL" id="SFH07615.1"/>
    </source>
</evidence>
<name>A0A1I2X274_9HYPH</name>
<evidence type="ECO:0000313" key="3">
    <source>
        <dbReference type="Proteomes" id="UP000199229"/>
    </source>
</evidence>
<organism evidence="2 3">
    <name type="scientific">Methylobacterium gossipiicola</name>
    <dbReference type="NCBI Taxonomy" id="582675"/>
    <lineage>
        <taxon>Bacteria</taxon>
        <taxon>Pseudomonadati</taxon>
        <taxon>Pseudomonadota</taxon>
        <taxon>Alphaproteobacteria</taxon>
        <taxon>Hyphomicrobiales</taxon>
        <taxon>Methylobacteriaceae</taxon>
        <taxon>Methylobacterium</taxon>
    </lineage>
</organism>
<dbReference type="OrthoDB" id="7992353at2"/>
<reference evidence="3" key="1">
    <citation type="submission" date="2016-10" db="EMBL/GenBank/DDBJ databases">
        <authorList>
            <person name="Varghese N."/>
            <person name="Submissions S."/>
        </authorList>
    </citation>
    <scope>NUCLEOTIDE SEQUENCE [LARGE SCALE GENOMIC DNA]</scope>
    <source>
        <strain evidence="3">Gh-105</strain>
    </source>
</reference>
<feature type="compositionally biased region" description="Pro residues" evidence="1">
    <location>
        <begin position="174"/>
        <end position="195"/>
    </location>
</feature>
<dbReference type="STRING" id="582675.SAMN05192565_13111"/>
<dbReference type="EMBL" id="FOPM01000031">
    <property type="protein sequence ID" value="SFH07615.1"/>
    <property type="molecule type" value="Genomic_DNA"/>
</dbReference>